<dbReference type="EMBL" id="JBHULY010000011">
    <property type="protein sequence ID" value="MFD2725789.1"/>
    <property type="molecule type" value="Genomic_DNA"/>
</dbReference>
<organism evidence="3 4">
    <name type="scientific">Hyunsoonleella rubra</name>
    <dbReference type="NCBI Taxonomy" id="1737062"/>
    <lineage>
        <taxon>Bacteria</taxon>
        <taxon>Pseudomonadati</taxon>
        <taxon>Bacteroidota</taxon>
        <taxon>Flavobacteriia</taxon>
        <taxon>Flavobacteriales</taxon>
        <taxon>Flavobacteriaceae</taxon>
    </lineage>
</organism>
<sequence>MDNLKKYTTENQGKFDEYNLDEADRLRLWGDIVSELPAKPVKVMPLWKRAGFRVAASVLLLIGCAFFFLISGNTDAEQQVVNQELHEIDSHYQLLVNNQIELIKNSSYLSKEDQDDFLSLIDDLDEEYEILKNELKLGINNEKIIEAIISNYRKKIQLMEDLLKRSYPIKTDFEDEAITL</sequence>
<evidence type="ECO:0000256" key="2">
    <source>
        <dbReference type="SAM" id="Phobius"/>
    </source>
</evidence>
<keyword evidence="4" id="KW-1185">Reference proteome</keyword>
<keyword evidence="2" id="KW-1133">Transmembrane helix</keyword>
<gene>
    <name evidence="3" type="ORF">ACFSR8_06150</name>
</gene>
<evidence type="ECO:0000313" key="4">
    <source>
        <dbReference type="Proteomes" id="UP001597476"/>
    </source>
</evidence>
<protein>
    <recommendedName>
        <fullName evidence="5">Anti-sigma factor</fullName>
    </recommendedName>
</protein>
<proteinExistence type="predicted"/>
<dbReference type="RefSeq" id="WP_380290107.1">
    <property type="nucleotide sequence ID" value="NZ_JBHULY010000011.1"/>
</dbReference>
<evidence type="ECO:0008006" key="5">
    <source>
        <dbReference type="Google" id="ProtNLM"/>
    </source>
</evidence>
<feature type="transmembrane region" description="Helical" evidence="2">
    <location>
        <begin position="50"/>
        <end position="70"/>
    </location>
</feature>
<evidence type="ECO:0000256" key="1">
    <source>
        <dbReference type="SAM" id="Coils"/>
    </source>
</evidence>
<keyword evidence="2" id="KW-0812">Transmembrane</keyword>
<accession>A0ABW5TAG9</accession>
<keyword evidence="2" id="KW-0472">Membrane</keyword>
<evidence type="ECO:0000313" key="3">
    <source>
        <dbReference type="EMBL" id="MFD2725789.1"/>
    </source>
</evidence>
<name>A0ABW5TAG9_9FLAO</name>
<feature type="coiled-coil region" evidence="1">
    <location>
        <begin position="114"/>
        <end position="141"/>
    </location>
</feature>
<keyword evidence="1" id="KW-0175">Coiled coil</keyword>
<reference evidence="4" key="1">
    <citation type="journal article" date="2019" name="Int. J. Syst. Evol. Microbiol.">
        <title>The Global Catalogue of Microorganisms (GCM) 10K type strain sequencing project: providing services to taxonomists for standard genome sequencing and annotation.</title>
        <authorList>
            <consortium name="The Broad Institute Genomics Platform"/>
            <consortium name="The Broad Institute Genome Sequencing Center for Infectious Disease"/>
            <person name="Wu L."/>
            <person name="Ma J."/>
        </authorList>
    </citation>
    <scope>NUCLEOTIDE SEQUENCE [LARGE SCALE GENOMIC DNA]</scope>
    <source>
        <strain evidence="4">KCTC 42398</strain>
    </source>
</reference>
<dbReference type="Proteomes" id="UP001597476">
    <property type="component" value="Unassembled WGS sequence"/>
</dbReference>
<comment type="caution">
    <text evidence="3">The sequence shown here is derived from an EMBL/GenBank/DDBJ whole genome shotgun (WGS) entry which is preliminary data.</text>
</comment>